<dbReference type="SUPFAM" id="SSF52087">
    <property type="entry name" value="CRAL/TRIO domain"/>
    <property type="match status" value="1"/>
</dbReference>
<dbReference type="InterPro" id="IPR052432">
    <property type="entry name" value="PITP/CRAL-TRIO"/>
</dbReference>
<sequence>MCFRVHSVRRIQLPHLAPSPSSSTPSRILTRHSQAQPRFAPNFPHSSRPHPTRTYSCAHPRAPVPEIKKSGSGSVAAVIVFGLVVSGALLYPLVGKSSEKKKREFDLERELAPVFDPSYTTDSYLVMAPGTPAGRPGTLTPEQEVKLRELWAVTMKVFGVYEAGLTIPEPNGSEAPSIAASTETTEKGKDGKKEKDKKKSRLHVFRRNKGDKEGETESTPASGTATPSDISALSIADEDDKHGQTKEFKAALANLAPEELRKAFWTMVKHDHPDGLLLRFLRARKWDVEKALVMMISTMHWRLEEVHVEDDIIRQGELAALEQSQGSDAKVKKEGEDFLTQLRLGKSFLHGLDKEGRPMCFVRVRLHKQGEQSEESLERFTVYTIETARMLLRAPIDTSTIVFDMSQFSMANMDYAPVKFMIKCFEANYPECLGTVLVYRAPWLFNTIWAIIRGWLDPVVAGKVHFCKSVDELEAFVPRSQIPVECGGDEKWEYVYKEPVPGENEKMKDTATRDRILEERKGLVEKYEGTVLEWIRAGEAQGSGIEERRKERDGVAEALRENYWRLDPYVRARSFYDRVGILGEGGKLDFYGEGKAATATGTTTTTTTTKTEAPKQETSPDDLD</sequence>
<accession>A0A9P9IY62</accession>
<dbReference type="AlphaFoldDB" id="A0A9P9IY62"/>
<dbReference type="InterPro" id="IPR011074">
    <property type="entry name" value="CRAL/TRIO_N_dom"/>
</dbReference>
<feature type="domain" description="CRAL-TRIO" evidence="3">
    <location>
        <begin position="349"/>
        <end position="494"/>
    </location>
</feature>
<comment type="caution">
    <text evidence="4">The sequence shown here is derived from an EMBL/GenBank/DDBJ whole genome shotgun (WGS) entry which is preliminary data.</text>
</comment>
<dbReference type="EMBL" id="JAGMWT010000001">
    <property type="protein sequence ID" value="KAH7138092.1"/>
    <property type="molecule type" value="Genomic_DNA"/>
</dbReference>
<gene>
    <name evidence="4" type="ORF">B0J11DRAFT_4621</name>
</gene>
<feature type="compositionally biased region" description="Basic and acidic residues" evidence="1">
    <location>
        <begin position="184"/>
        <end position="194"/>
    </location>
</feature>
<feature type="compositionally biased region" description="Polar residues" evidence="1">
    <location>
        <begin position="19"/>
        <end position="36"/>
    </location>
</feature>
<evidence type="ECO:0000256" key="1">
    <source>
        <dbReference type="SAM" id="MobiDB-lite"/>
    </source>
</evidence>
<proteinExistence type="predicted"/>
<dbReference type="Proteomes" id="UP000700596">
    <property type="component" value="Unassembled WGS sequence"/>
</dbReference>
<feature type="region of interest" description="Disordered" evidence="1">
    <location>
        <begin position="14"/>
        <end position="55"/>
    </location>
</feature>
<dbReference type="InterPro" id="IPR036865">
    <property type="entry name" value="CRAL-TRIO_dom_sf"/>
</dbReference>
<feature type="compositionally biased region" description="Basic residues" evidence="1">
    <location>
        <begin position="195"/>
        <end position="207"/>
    </location>
</feature>
<dbReference type="InterPro" id="IPR001251">
    <property type="entry name" value="CRAL-TRIO_dom"/>
</dbReference>
<reference evidence="4" key="1">
    <citation type="journal article" date="2021" name="Nat. Commun.">
        <title>Genetic determinants of endophytism in the Arabidopsis root mycobiome.</title>
        <authorList>
            <person name="Mesny F."/>
            <person name="Miyauchi S."/>
            <person name="Thiergart T."/>
            <person name="Pickel B."/>
            <person name="Atanasova L."/>
            <person name="Karlsson M."/>
            <person name="Huettel B."/>
            <person name="Barry K.W."/>
            <person name="Haridas S."/>
            <person name="Chen C."/>
            <person name="Bauer D."/>
            <person name="Andreopoulos W."/>
            <person name="Pangilinan J."/>
            <person name="LaButti K."/>
            <person name="Riley R."/>
            <person name="Lipzen A."/>
            <person name="Clum A."/>
            <person name="Drula E."/>
            <person name="Henrissat B."/>
            <person name="Kohler A."/>
            <person name="Grigoriev I.V."/>
            <person name="Martin F.M."/>
            <person name="Hacquard S."/>
        </authorList>
    </citation>
    <scope>NUCLEOTIDE SEQUENCE</scope>
    <source>
        <strain evidence="4">MPI-CAGE-CH-0243</strain>
    </source>
</reference>
<feature type="transmembrane region" description="Helical" evidence="2">
    <location>
        <begin position="75"/>
        <end position="94"/>
    </location>
</feature>
<dbReference type="Gene3D" id="3.40.525.10">
    <property type="entry name" value="CRAL-TRIO lipid binding domain"/>
    <property type="match status" value="1"/>
</dbReference>
<organism evidence="4 5">
    <name type="scientific">Dendryphion nanum</name>
    <dbReference type="NCBI Taxonomy" id="256645"/>
    <lineage>
        <taxon>Eukaryota</taxon>
        <taxon>Fungi</taxon>
        <taxon>Dikarya</taxon>
        <taxon>Ascomycota</taxon>
        <taxon>Pezizomycotina</taxon>
        <taxon>Dothideomycetes</taxon>
        <taxon>Pleosporomycetidae</taxon>
        <taxon>Pleosporales</taxon>
        <taxon>Torulaceae</taxon>
        <taxon>Dendryphion</taxon>
    </lineage>
</organism>
<dbReference type="SUPFAM" id="SSF46938">
    <property type="entry name" value="CRAL/TRIO N-terminal domain"/>
    <property type="match status" value="1"/>
</dbReference>
<dbReference type="PANTHER" id="PTHR46590:SF1">
    <property type="entry name" value="PHOSPHATIDYLINOSITOL TRANSFER PROTEIN CSR1"/>
    <property type="match status" value="1"/>
</dbReference>
<dbReference type="Pfam" id="PF00650">
    <property type="entry name" value="CRAL_TRIO"/>
    <property type="match status" value="1"/>
</dbReference>
<feature type="compositionally biased region" description="Polar residues" evidence="1">
    <location>
        <begin position="217"/>
        <end position="230"/>
    </location>
</feature>
<dbReference type="OrthoDB" id="43460at2759"/>
<dbReference type="SMART" id="SM01100">
    <property type="entry name" value="CRAL_TRIO_N"/>
    <property type="match status" value="1"/>
</dbReference>
<name>A0A9P9IY62_9PLEO</name>
<dbReference type="PROSITE" id="PS50191">
    <property type="entry name" value="CRAL_TRIO"/>
    <property type="match status" value="1"/>
</dbReference>
<keyword evidence="5" id="KW-1185">Reference proteome</keyword>
<keyword evidence="2" id="KW-0812">Transmembrane</keyword>
<feature type="region of interest" description="Disordered" evidence="1">
    <location>
        <begin position="169"/>
        <end position="230"/>
    </location>
</feature>
<evidence type="ECO:0000256" key="2">
    <source>
        <dbReference type="SAM" id="Phobius"/>
    </source>
</evidence>
<dbReference type="Pfam" id="PF03765">
    <property type="entry name" value="CRAL_TRIO_N"/>
    <property type="match status" value="1"/>
</dbReference>
<keyword evidence="2" id="KW-0472">Membrane</keyword>
<feature type="compositionally biased region" description="Low complexity" evidence="1">
    <location>
        <begin position="593"/>
        <end position="611"/>
    </location>
</feature>
<dbReference type="CDD" id="cd00170">
    <property type="entry name" value="SEC14"/>
    <property type="match status" value="1"/>
</dbReference>
<dbReference type="SMART" id="SM00516">
    <property type="entry name" value="SEC14"/>
    <property type="match status" value="1"/>
</dbReference>
<dbReference type="InterPro" id="IPR036273">
    <property type="entry name" value="CRAL/TRIO_N_dom_sf"/>
</dbReference>
<evidence type="ECO:0000259" key="3">
    <source>
        <dbReference type="PROSITE" id="PS50191"/>
    </source>
</evidence>
<dbReference type="PANTHER" id="PTHR46590">
    <property type="entry name" value="PHOSPHATIDYLINOSITOL TRANSFER PROTEIN CSR1-RELATED"/>
    <property type="match status" value="1"/>
</dbReference>
<keyword evidence="2" id="KW-1133">Transmembrane helix</keyword>
<protein>
    <recommendedName>
        <fullName evidence="3">CRAL-TRIO domain-containing protein</fullName>
    </recommendedName>
</protein>
<evidence type="ECO:0000313" key="5">
    <source>
        <dbReference type="Proteomes" id="UP000700596"/>
    </source>
</evidence>
<evidence type="ECO:0000313" key="4">
    <source>
        <dbReference type="EMBL" id="KAH7138092.1"/>
    </source>
</evidence>
<feature type="region of interest" description="Disordered" evidence="1">
    <location>
        <begin position="592"/>
        <end position="624"/>
    </location>
</feature>